<dbReference type="Proteomes" id="UP000186895">
    <property type="component" value="Unassembled WGS sequence"/>
</dbReference>
<evidence type="ECO:0000256" key="2">
    <source>
        <dbReference type="ARBA" id="ARBA00009347"/>
    </source>
</evidence>
<accession>A0A1N6NPR3</accession>
<evidence type="ECO:0000256" key="10">
    <source>
        <dbReference type="RuleBase" id="RU362125"/>
    </source>
</evidence>
<gene>
    <name evidence="16" type="ORF">SAMN05421647_101474</name>
</gene>
<evidence type="ECO:0000256" key="6">
    <source>
        <dbReference type="ARBA" id="ARBA00051388"/>
    </source>
</evidence>
<evidence type="ECO:0000256" key="5">
    <source>
        <dbReference type="ARBA" id="ARBA00023002"/>
    </source>
</evidence>
<evidence type="ECO:0000259" key="15">
    <source>
        <dbReference type="Pfam" id="PF12806"/>
    </source>
</evidence>
<organism evidence="16 17">
    <name type="scientific">Marinobacterium stanieri</name>
    <dbReference type="NCBI Taxonomy" id="49186"/>
    <lineage>
        <taxon>Bacteria</taxon>
        <taxon>Pseudomonadati</taxon>
        <taxon>Pseudomonadota</taxon>
        <taxon>Gammaproteobacteria</taxon>
        <taxon>Oceanospirillales</taxon>
        <taxon>Oceanospirillaceae</taxon>
        <taxon>Marinobacterium</taxon>
    </lineage>
</organism>
<dbReference type="Pfam" id="PF00441">
    <property type="entry name" value="Acyl-CoA_dh_1"/>
    <property type="match status" value="1"/>
</dbReference>
<feature type="domain" description="Acyl-CoA oxidase/dehydrogenase middle" evidence="13">
    <location>
        <begin position="163"/>
        <end position="237"/>
    </location>
</feature>
<dbReference type="InterPro" id="IPR006091">
    <property type="entry name" value="Acyl-CoA_Oxase/DH_mid-dom"/>
</dbReference>
<evidence type="ECO:0000256" key="4">
    <source>
        <dbReference type="ARBA" id="ARBA00022827"/>
    </source>
</evidence>
<dbReference type="InterPro" id="IPR036250">
    <property type="entry name" value="AcylCo_DH-like_C"/>
</dbReference>
<dbReference type="FunFam" id="2.40.110.10:FF:000031">
    <property type="entry name" value="Acyl-CoA dehydrogenase, putative"/>
    <property type="match status" value="1"/>
</dbReference>
<dbReference type="InterPro" id="IPR025878">
    <property type="entry name" value="Acyl-CoA_dh-like_C_dom"/>
</dbReference>
<dbReference type="Pfam" id="PF02771">
    <property type="entry name" value="Acyl-CoA_dh_N"/>
    <property type="match status" value="1"/>
</dbReference>
<keyword evidence="17" id="KW-1185">Reference proteome</keyword>
<evidence type="ECO:0000256" key="7">
    <source>
        <dbReference type="ARBA" id="ARBA00058683"/>
    </source>
</evidence>
<proteinExistence type="inferred from homology"/>
<protein>
    <recommendedName>
        <fullName evidence="9">3-methylmercaptopropionyl-CoA dehydrogenase</fullName>
        <ecNumber evidence="8">1.3.99.41</ecNumber>
    </recommendedName>
</protein>
<comment type="similarity">
    <text evidence="2 10">Belongs to the acyl-CoA dehydrogenase family.</text>
</comment>
<comment type="function">
    <text evidence="7">Involved in the assimilation of dimethylsulphoniopropionate (DMSP), an important compound in the fixation of carbon in marine phytoplankton, by mediating the conversion of 3-(methylthio)propanoyl-CoA (MMPA-CoA) to 3-(methylthio)acryloyl-CoA (MTA-CoA).</text>
</comment>
<dbReference type="EC" id="1.3.99.41" evidence="8"/>
<evidence type="ECO:0000256" key="8">
    <source>
        <dbReference type="ARBA" id="ARBA00066694"/>
    </source>
</evidence>
<evidence type="ECO:0000256" key="3">
    <source>
        <dbReference type="ARBA" id="ARBA00022630"/>
    </source>
</evidence>
<sequence>MSEYRAPTRDMEFALRSLAGFDEMAKACNYEDASPDVVAAILEEAAKFAGNAIAPLNRSGDETGVQLDEGRCVQTPEGFKEAYQQYIEGGWAGLQFDAEQGGQALPFSLAIPVQEMIHAANMAWGLCPLLSQGATEALSENADEPLKQMLLPKMISGEWTGTMNLTEPQSGSDLATIRTQARPEGDHYRITGQKIFITWGEHDMAENIVHLVLARLPYAPAGVKGISLFAVPKFIPGADGNPGERNDCYALSLEHKMGIHASPTCVMSYGENGGALGYLVGQENQGLACMFTMMNNARLTVGLQGVAVSERALQMARSYVAERIQGTAPGDLEPSPIVRHPDVRRMMMTMKALTEAGRGLAYSGCVAVDYAKHAELDAEQRSYYQRRADLLTPLVKGWCTEIAQEVTSLAVQCHGGMGFIEETGVAQLYRDARILPIYEGTNGIQALDLIGRKTIRDRGLAMQELLADMRATAEAASTVSALDEQRVQAFEQSIQQLEEALQLVLDSSANEHFVGSSAFNFLMLTSTVTAAWLMLKATLLASRQSTGEPGDEFLTARQVTTHFFVDHILPRCAGYLASVKAGEDSIMALPETTL</sequence>
<dbReference type="Pfam" id="PF12806">
    <property type="entry name" value="Acyl-CoA_dh_C"/>
    <property type="match status" value="1"/>
</dbReference>
<dbReference type="Gene3D" id="2.40.110.10">
    <property type="entry name" value="Butyryl-CoA Dehydrogenase, subunit A, domain 2"/>
    <property type="match status" value="1"/>
</dbReference>
<dbReference type="Gene3D" id="1.20.140.10">
    <property type="entry name" value="Butyryl-CoA Dehydrogenase, subunit A, domain 3"/>
    <property type="match status" value="1"/>
</dbReference>
<dbReference type="AlphaFoldDB" id="A0A1N6NPR3"/>
<dbReference type="InterPro" id="IPR013786">
    <property type="entry name" value="AcylCoA_DH/ox_N"/>
</dbReference>
<dbReference type="PANTHER" id="PTHR42803:SF1">
    <property type="entry name" value="BROAD-SPECIFICITY LINEAR ACYL-COA DEHYDROGENASE FADE5"/>
    <property type="match status" value="1"/>
</dbReference>
<dbReference type="SUPFAM" id="SSF56645">
    <property type="entry name" value="Acyl-CoA dehydrogenase NM domain-like"/>
    <property type="match status" value="1"/>
</dbReference>
<evidence type="ECO:0000259" key="14">
    <source>
        <dbReference type="Pfam" id="PF02771"/>
    </source>
</evidence>
<comment type="cofactor">
    <cofactor evidence="1 10">
        <name>FAD</name>
        <dbReference type="ChEBI" id="CHEBI:57692"/>
    </cofactor>
</comment>
<dbReference type="InterPro" id="IPR037069">
    <property type="entry name" value="AcylCoA_DH/ox_N_sf"/>
</dbReference>
<evidence type="ECO:0000313" key="17">
    <source>
        <dbReference type="Proteomes" id="UP000186895"/>
    </source>
</evidence>
<dbReference type="STRING" id="49186.SAMN05421647_101474"/>
<dbReference type="RefSeq" id="WP_076460492.1">
    <property type="nucleotide sequence ID" value="NZ_FTMN01000001.1"/>
</dbReference>
<keyword evidence="11" id="KW-0175">Coiled coil</keyword>
<dbReference type="Pfam" id="PF02770">
    <property type="entry name" value="Acyl-CoA_dh_M"/>
    <property type="match status" value="1"/>
</dbReference>
<reference evidence="16 17" key="1">
    <citation type="submission" date="2017-01" db="EMBL/GenBank/DDBJ databases">
        <authorList>
            <person name="Mah S.A."/>
            <person name="Swanson W.J."/>
            <person name="Moy G.W."/>
            <person name="Vacquier V.D."/>
        </authorList>
    </citation>
    <scope>NUCLEOTIDE SEQUENCE [LARGE SCALE GENOMIC DNA]</scope>
    <source>
        <strain evidence="16 17">DSM 7027</strain>
    </source>
</reference>
<keyword evidence="3 10" id="KW-0285">Flavoprotein</keyword>
<evidence type="ECO:0000256" key="1">
    <source>
        <dbReference type="ARBA" id="ARBA00001974"/>
    </source>
</evidence>
<dbReference type="GO" id="GO:0016627">
    <property type="term" value="F:oxidoreductase activity, acting on the CH-CH group of donors"/>
    <property type="evidence" value="ECO:0007669"/>
    <property type="project" value="InterPro"/>
</dbReference>
<feature type="domain" description="Acyl-CoA dehydrogenase/oxidase N-terminal" evidence="14">
    <location>
        <begin position="40"/>
        <end position="158"/>
    </location>
</feature>
<dbReference type="InterPro" id="IPR009100">
    <property type="entry name" value="AcylCoA_DH/oxidase_NM_dom_sf"/>
</dbReference>
<dbReference type="PANTHER" id="PTHR42803">
    <property type="entry name" value="ACYL-COA DEHYDROGENASE"/>
    <property type="match status" value="1"/>
</dbReference>
<dbReference type="eggNOG" id="COG1960">
    <property type="taxonomic scope" value="Bacteria"/>
</dbReference>
<keyword evidence="5 10" id="KW-0560">Oxidoreductase</keyword>
<evidence type="ECO:0000259" key="12">
    <source>
        <dbReference type="Pfam" id="PF00441"/>
    </source>
</evidence>
<name>A0A1N6NPR3_9GAMM</name>
<dbReference type="EMBL" id="FTMN01000001">
    <property type="protein sequence ID" value="SIP94064.1"/>
    <property type="molecule type" value="Genomic_DNA"/>
</dbReference>
<evidence type="ECO:0000313" key="16">
    <source>
        <dbReference type="EMBL" id="SIP94064.1"/>
    </source>
</evidence>
<comment type="catalytic activity">
    <reaction evidence="6">
        <text>3-(methylsulfanyl)propanoyl-CoA + oxidized [electron-transfer flavoprotein] + H(+) = 3-(methylsulfanyl)acryloyl-CoA + reduced [electron-transfer flavoprotein]</text>
        <dbReference type="Rhea" id="RHEA:52612"/>
        <dbReference type="Rhea" id="RHEA-COMP:10685"/>
        <dbReference type="Rhea" id="RHEA-COMP:10686"/>
        <dbReference type="ChEBI" id="CHEBI:15378"/>
        <dbReference type="ChEBI" id="CHEBI:57692"/>
        <dbReference type="ChEBI" id="CHEBI:58307"/>
        <dbReference type="ChEBI" id="CHEBI:82815"/>
        <dbReference type="ChEBI" id="CHEBI:84994"/>
        <dbReference type="EC" id="1.3.99.41"/>
    </reaction>
    <physiologicalReaction direction="left-to-right" evidence="6">
        <dbReference type="Rhea" id="RHEA:52613"/>
    </physiologicalReaction>
</comment>
<feature type="domain" description="Acetyl-CoA dehydrogenase-like C-terminal" evidence="15">
    <location>
        <begin position="465"/>
        <end position="590"/>
    </location>
</feature>
<keyword evidence="4 10" id="KW-0274">FAD</keyword>
<dbReference type="Gene3D" id="1.10.540.10">
    <property type="entry name" value="Acyl-CoA dehydrogenase/oxidase, N-terminal domain"/>
    <property type="match status" value="1"/>
</dbReference>
<evidence type="ECO:0000259" key="13">
    <source>
        <dbReference type="Pfam" id="PF02770"/>
    </source>
</evidence>
<feature type="domain" description="Acyl-CoA dehydrogenase/oxidase C-terminal" evidence="12">
    <location>
        <begin position="284"/>
        <end position="448"/>
    </location>
</feature>
<feature type="coiled-coil region" evidence="11">
    <location>
        <begin position="480"/>
        <end position="507"/>
    </location>
</feature>
<dbReference type="SUPFAM" id="SSF47203">
    <property type="entry name" value="Acyl-CoA dehydrogenase C-terminal domain-like"/>
    <property type="match status" value="1"/>
</dbReference>
<dbReference type="InterPro" id="IPR009075">
    <property type="entry name" value="AcylCo_DH/oxidase_C"/>
</dbReference>
<dbReference type="GO" id="GO:0050660">
    <property type="term" value="F:flavin adenine dinucleotide binding"/>
    <property type="evidence" value="ECO:0007669"/>
    <property type="project" value="InterPro"/>
</dbReference>
<evidence type="ECO:0000256" key="11">
    <source>
        <dbReference type="SAM" id="Coils"/>
    </source>
</evidence>
<evidence type="ECO:0000256" key="9">
    <source>
        <dbReference type="ARBA" id="ARBA00069043"/>
    </source>
</evidence>
<dbReference type="InterPro" id="IPR052166">
    <property type="entry name" value="Diverse_Acyl-CoA_DH"/>
</dbReference>
<dbReference type="InterPro" id="IPR046373">
    <property type="entry name" value="Acyl-CoA_Oxase/DH_mid-dom_sf"/>
</dbReference>